<evidence type="ECO:0000256" key="9">
    <source>
        <dbReference type="ARBA" id="ARBA00022833"/>
    </source>
</evidence>
<feature type="compositionally biased region" description="Low complexity" evidence="14">
    <location>
        <begin position="203"/>
        <end position="212"/>
    </location>
</feature>
<dbReference type="SUPFAM" id="SSF57783">
    <property type="entry name" value="Zinc beta-ribbon"/>
    <property type="match status" value="1"/>
</dbReference>
<keyword evidence="6 12" id="KW-0548">Nucleotidyltransferase</keyword>
<feature type="domain" description="TFIIS-type" evidence="15">
    <location>
        <begin position="139"/>
        <end position="179"/>
    </location>
</feature>
<keyword evidence="7" id="KW-0479">Metal-binding</keyword>
<accession>A0A097IVM7</accession>
<keyword evidence="9" id="KW-0862">Zinc</keyword>
<evidence type="ECO:0000256" key="1">
    <source>
        <dbReference type="ARBA" id="ARBA00006144"/>
    </source>
</evidence>
<sequence length="212" mass="24876">MSNKDIKDILNKYITDKNDAELLLKWAIDKSSKYYIKNIVNTKINIEETKFDPKYNIGIEYSKDSKNKLSYRNKPQIELDTEYKDINNMIMLSNGVEKDTLRYILFGIKCLQKGIEYNIDNIKDIDYTNKYFNVLDTKHNTQCPQCKGRNTMPIMIQTRAADEPPLVRQTCKDCNIHFKPPRFRNIEDININRKMNKEDTNDDAPSPSDSDD</sequence>
<dbReference type="GO" id="GO:0003899">
    <property type="term" value="F:DNA-directed RNA polymerase activity"/>
    <property type="evidence" value="ECO:0007669"/>
    <property type="project" value="UniProtKB-EC"/>
</dbReference>
<evidence type="ECO:0000256" key="3">
    <source>
        <dbReference type="ARBA" id="ARBA00014911"/>
    </source>
</evidence>
<dbReference type="EMBL" id="KM595078">
    <property type="protein sequence ID" value="AIT70667.1"/>
    <property type="molecule type" value="Genomic_DNA"/>
</dbReference>
<evidence type="ECO:0000256" key="14">
    <source>
        <dbReference type="SAM" id="MobiDB-lite"/>
    </source>
</evidence>
<dbReference type="Pfam" id="PF01096">
    <property type="entry name" value="Zn_ribbon_TFIIS"/>
    <property type="match status" value="1"/>
</dbReference>
<evidence type="ECO:0000259" key="15">
    <source>
        <dbReference type="PROSITE" id="PS51133"/>
    </source>
</evidence>
<evidence type="ECO:0000256" key="8">
    <source>
        <dbReference type="ARBA" id="ARBA00022771"/>
    </source>
</evidence>
<dbReference type="InterPro" id="IPR001222">
    <property type="entry name" value="Znf_TFIIS"/>
</dbReference>
<organism evidence="16 17">
    <name type="scientific">Cotia virus</name>
    <dbReference type="NCBI Taxonomy" id="39444"/>
    <lineage>
        <taxon>Viruses</taxon>
        <taxon>Varidnaviria</taxon>
        <taxon>Bamfordvirae</taxon>
        <taxon>Nucleocytoviricota</taxon>
        <taxon>Pokkesviricetes</taxon>
        <taxon>Chitovirales</taxon>
        <taxon>Poxviridae</taxon>
        <taxon>Chordopoxvirinae</taxon>
        <taxon>Oryzopoxvirus</taxon>
        <taxon>Oryzopoxvirus cotia</taxon>
    </lineage>
</organism>
<evidence type="ECO:0000256" key="5">
    <source>
        <dbReference type="ARBA" id="ARBA00022679"/>
    </source>
</evidence>
<evidence type="ECO:0000313" key="17">
    <source>
        <dbReference type="Proteomes" id="UP000121784"/>
    </source>
</evidence>
<keyword evidence="10 12" id="KW-0804">Transcription</keyword>
<keyword evidence="8 13" id="KW-0863">Zinc-finger</keyword>
<dbReference type="Proteomes" id="UP000121784">
    <property type="component" value="Segment"/>
</dbReference>
<dbReference type="GO" id="GO:0000428">
    <property type="term" value="C:DNA-directed RNA polymerase complex"/>
    <property type="evidence" value="ECO:0007669"/>
    <property type="project" value="UniProtKB-UniRule"/>
</dbReference>
<evidence type="ECO:0000313" key="16">
    <source>
        <dbReference type="EMBL" id="AIT70667.1"/>
    </source>
</evidence>
<dbReference type="GO" id="GO:0006351">
    <property type="term" value="P:DNA-templated transcription"/>
    <property type="evidence" value="ECO:0007669"/>
    <property type="project" value="InterPro"/>
</dbReference>
<dbReference type="GO" id="GO:0003677">
    <property type="term" value="F:DNA binding"/>
    <property type="evidence" value="ECO:0007669"/>
    <property type="project" value="UniProtKB-UniRule"/>
</dbReference>
<feature type="region of interest" description="Disordered" evidence="14">
    <location>
        <begin position="192"/>
        <end position="212"/>
    </location>
</feature>
<gene>
    <name evidence="16" type="primary">52</name>
</gene>
<evidence type="ECO:0000256" key="13">
    <source>
        <dbReference type="PROSITE-ProRule" id="PRU00472"/>
    </source>
</evidence>
<comment type="similarity">
    <text evidence="1 12">Belongs to the poxviridae DNA-directed RNA polymerase 30 kDa subunit family.</text>
</comment>
<comment type="catalytic activity">
    <reaction evidence="11 12">
        <text>RNA(n) + a ribonucleoside 5'-triphosphate = RNA(n+1) + diphosphate</text>
        <dbReference type="Rhea" id="RHEA:21248"/>
        <dbReference type="Rhea" id="RHEA-COMP:14527"/>
        <dbReference type="Rhea" id="RHEA-COMP:17342"/>
        <dbReference type="ChEBI" id="CHEBI:33019"/>
        <dbReference type="ChEBI" id="CHEBI:61557"/>
        <dbReference type="ChEBI" id="CHEBI:140395"/>
        <dbReference type="EC" id="2.7.7.6"/>
    </reaction>
</comment>
<dbReference type="EC" id="2.7.7.6" evidence="2 12"/>
<dbReference type="Pfam" id="PF12410">
    <property type="entry name" value="rpo30_N"/>
    <property type="match status" value="1"/>
</dbReference>
<evidence type="ECO:0000256" key="7">
    <source>
        <dbReference type="ARBA" id="ARBA00022723"/>
    </source>
</evidence>
<dbReference type="InterPro" id="IPR009162">
    <property type="entry name" value="RNA_pol_30_chordopoxvir-type"/>
</dbReference>
<proteinExistence type="inferred from homology"/>
<dbReference type="Gene3D" id="2.20.25.10">
    <property type="match status" value="1"/>
</dbReference>
<reference evidence="16 17" key="1">
    <citation type="submission" date="2014-09" db="EMBL/GenBank/DDBJ databases">
        <title>Complete Genome Sequence of the Embu Virus Strain SPAn 880.</title>
        <authorList>
            <person name="Ibrahim M.S."/>
            <person name="Antwerpen M.H."/>
            <person name="Georgi E."/>
            <person name="Vette P."/>
            <person name="Zoeller G."/>
            <person name="Meyer H."/>
        </authorList>
    </citation>
    <scope>NUCLEOTIDE SEQUENCE [LARGE SCALE GENOMIC DNA]</scope>
    <source>
        <strain evidence="16">SPAn880</strain>
    </source>
</reference>
<dbReference type="PROSITE" id="PS51133">
    <property type="entry name" value="ZF_TFIIS_2"/>
    <property type="match status" value="1"/>
</dbReference>
<evidence type="ECO:0000256" key="10">
    <source>
        <dbReference type="ARBA" id="ARBA00023163"/>
    </source>
</evidence>
<keyword evidence="5 12" id="KW-0808">Transferase</keyword>
<dbReference type="PROSITE" id="PS00466">
    <property type="entry name" value="ZF_TFIIS_1"/>
    <property type="match status" value="1"/>
</dbReference>
<protein>
    <recommendedName>
        <fullName evidence="3 12">DNA-directed RNA polymerase 30 kDa polypeptide</fullName>
        <ecNumber evidence="2 12">2.7.7.6</ecNumber>
    </recommendedName>
</protein>
<evidence type="ECO:0000256" key="11">
    <source>
        <dbReference type="ARBA" id="ARBA00048552"/>
    </source>
</evidence>
<evidence type="ECO:0000256" key="12">
    <source>
        <dbReference type="PIRNR" id="PIRNR000745"/>
    </source>
</evidence>
<evidence type="ECO:0000256" key="6">
    <source>
        <dbReference type="ARBA" id="ARBA00022695"/>
    </source>
</evidence>
<dbReference type="InterPro" id="IPR024394">
    <property type="entry name" value="RNA_pol_30_chordopoxvir-type_N"/>
</dbReference>
<dbReference type="SMART" id="SM00440">
    <property type="entry name" value="ZnF_C2C2"/>
    <property type="match status" value="1"/>
</dbReference>
<keyword evidence="4 12" id="KW-0240">DNA-directed RNA polymerase</keyword>
<evidence type="ECO:0000256" key="4">
    <source>
        <dbReference type="ARBA" id="ARBA00022478"/>
    </source>
</evidence>
<dbReference type="GO" id="GO:0008270">
    <property type="term" value="F:zinc ion binding"/>
    <property type="evidence" value="ECO:0007669"/>
    <property type="project" value="UniProtKB-UniRule"/>
</dbReference>
<evidence type="ECO:0000256" key="2">
    <source>
        <dbReference type="ARBA" id="ARBA00012418"/>
    </source>
</evidence>
<dbReference type="PIRSF" id="PIRSF000745">
    <property type="entry name" value="VAC_RPO30"/>
    <property type="match status" value="1"/>
</dbReference>
<name>A0A097IVM7_9POXV</name>